<evidence type="ECO:0000259" key="4">
    <source>
        <dbReference type="Pfam" id="PF13458"/>
    </source>
</evidence>
<sequence>MRMKKTVMCLLLAGVSATLQAEIVVGVSASTTGPGASLGLHVQNAVAILPKTIAGEPVRYVVLDDASDPTTGAKTALRLVSDERVDVIIGSSTVPVALSQGAVANDSRVPFLALCPIPIDPARQSYLFAVPQPIPLMLDAVVEHMHANKIKSVGYIGFSDSWGDLNYKGLQELTGKHGIQVGSNERYSRGDTSVTAQMLKVLAPNPDAVFVGGSGTPAALPQIAAIDRGYKKPIYHTHGVVNADFIRVGGKRSEGAIAPTGPVVVAEQLPDGHPLKASGVEFLKKYEGAYGAGSRNAFAAYAWDAATIIQAAVPAALKVAKPGTPAFRQALRDAIENSKDVKGTHAVYNMSPTDHFGVDRRARVLVRVENGEWKLVRQGS</sequence>
<feature type="domain" description="Leucine-binding protein" evidence="4">
    <location>
        <begin position="22"/>
        <end position="358"/>
    </location>
</feature>
<evidence type="ECO:0000313" key="5">
    <source>
        <dbReference type="EMBL" id="MBL0423034.1"/>
    </source>
</evidence>
<keyword evidence="2 3" id="KW-0732">Signal</keyword>
<dbReference type="InterPro" id="IPR028082">
    <property type="entry name" value="Peripla_BP_I"/>
</dbReference>
<dbReference type="PANTHER" id="PTHR30483">
    <property type="entry name" value="LEUCINE-SPECIFIC-BINDING PROTEIN"/>
    <property type="match status" value="1"/>
</dbReference>
<feature type="chain" id="PRO_5037290806" evidence="3">
    <location>
        <begin position="22"/>
        <end position="380"/>
    </location>
</feature>
<feature type="signal peptide" evidence="3">
    <location>
        <begin position="1"/>
        <end position="21"/>
    </location>
</feature>
<dbReference type="Proteomes" id="UP000613011">
    <property type="component" value="Unassembled WGS sequence"/>
</dbReference>
<proteinExistence type="inferred from homology"/>
<accession>A0A937D3T3</accession>
<evidence type="ECO:0000256" key="1">
    <source>
        <dbReference type="ARBA" id="ARBA00010062"/>
    </source>
</evidence>
<dbReference type="SUPFAM" id="SSF53822">
    <property type="entry name" value="Periplasmic binding protein-like I"/>
    <property type="match status" value="1"/>
</dbReference>
<reference evidence="5" key="1">
    <citation type="submission" date="2021-01" db="EMBL/GenBank/DDBJ databases">
        <title>Ramlibacter sp. strain AW1 16S ribosomal RNA gene Genome sequencing and assembly.</title>
        <authorList>
            <person name="Kang M."/>
        </authorList>
    </citation>
    <scope>NUCLEOTIDE SEQUENCE</scope>
    <source>
        <strain evidence="5">AW1</strain>
    </source>
</reference>
<dbReference type="Pfam" id="PF13458">
    <property type="entry name" value="Peripla_BP_6"/>
    <property type="match status" value="1"/>
</dbReference>
<dbReference type="CDD" id="cd06333">
    <property type="entry name" value="PBP1_ABC_RPA1789-like"/>
    <property type="match status" value="1"/>
</dbReference>
<dbReference type="InterPro" id="IPR028081">
    <property type="entry name" value="Leu-bd"/>
</dbReference>
<keyword evidence="6" id="KW-1185">Reference proteome</keyword>
<comment type="similarity">
    <text evidence="1">Belongs to the leucine-binding protein family.</text>
</comment>
<comment type="caution">
    <text evidence="5">The sequence shown here is derived from an EMBL/GenBank/DDBJ whole genome shotgun (WGS) entry which is preliminary data.</text>
</comment>
<dbReference type="PANTHER" id="PTHR30483:SF38">
    <property type="entry name" value="BLR7848 PROTEIN"/>
    <property type="match status" value="1"/>
</dbReference>
<dbReference type="Gene3D" id="3.40.50.2300">
    <property type="match status" value="2"/>
</dbReference>
<evidence type="ECO:0000256" key="3">
    <source>
        <dbReference type="SAM" id="SignalP"/>
    </source>
</evidence>
<dbReference type="InterPro" id="IPR051010">
    <property type="entry name" value="BCAA_transport"/>
</dbReference>
<gene>
    <name evidence="5" type="ORF">JI739_22040</name>
</gene>
<evidence type="ECO:0000313" key="6">
    <source>
        <dbReference type="Proteomes" id="UP000613011"/>
    </source>
</evidence>
<evidence type="ECO:0000256" key="2">
    <source>
        <dbReference type="ARBA" id="ARBA00022729"/>
    </source>
</evidence>
<organism evidence="5 6">
    <name type="scientific">Ramlibacter aurantiacus</name>
    <dbReference type="NCBI Taxonomy" id="2801330"/>
    <lineage>
        <taxon>Bacteria</taxon>
        <taxon>Pseudomonadati</taxon>
        <taxon>Pseudomonadota</taxon>
        <taxon>Betaproteobacteria</taxon>
        <taxon>Burkholderiales</taxon>
        <taxon>Comamonadaceae</taxon>
        <taxon>Ramlibacter</taxon>
    </lineage>
</organism>
<name>A0A937D3T3_9BURK</name>
<dbReference type="EMBL" id="JAEQNA010000011">
    <property type="protein sequence ID" value="MBL0423034.1"/>
    <property type="molecule type" value="Genomic_DNA"/>
</dbReference>
<protein>
    <submittedName>
        <fullName evidence="5">ABC transporter substrate-binding protein</fullName>
    </submittedName>
</protein>
<dbReference type="AlphaFoldDB" id="A0A937D3T3"/>